<dbReference type="EMBL" id="CP001013">
    <property type="protein sequence ID" value="ACB33936.1"/>
    <property type="molecule type" value="Genomic_DNA"/>
</dbReference>
<sequence precursor="true">MLQSRFQPVTGSVMRALVVTLIAATVLVLGMNLKAAAQLPTRADASAHTTLQSTPPALRERIEGAIQIAERGQLDEAAALLQELAKTWPGRPEPWLNLAALASRRQDAHQARLYLEAALRTSPAHAQAYDQLQQLNADMARKAYAKALAPAAAPAEPAVLPWTSSFADESAGTVEPPVAPASDARQAPAPSPAVTASTRTAPAASGPMTPATTRRTSDPSNPSGTGTSIAWLTAAALTLLMAAAAGTVWAQRQRSRPAGPAIGGDAATRTAATLTSPEARLIDIYRLIGAARLPEALAAAEALTRDTPRFSLAQLVYGDLLLAQTGALIDMGQGANAVDPRAAHDVQALRQEASLRLQALRDLPPAGAWPKQVLQLAPSVRHLVAVDTSRSRLYVLENQPGGPRLIAHHYVSIGSQGVGKREEGDQRTPLGTYYITSKLDGKQLGDFYGAGALPLNYPNDHDRHLGRTGANIWLHGTPSAQFARAPRATNGCIVLANDDLARWLRELAPRSTPVVVADRLEWVHPKALSTDRQTALALVESWRRARVHEDVASLMALYAQHFDNGESGYDAWRAQLESEAQATHGRERQLDDISVLAWHERSDVRVITFTEVLRGSTRAITRRQYWSHESGQWKIFSEGVIE</sequence>
<name>B1XY35_LEPCP</name>
<dbReference type="KEGG" id="lch:Lcho_1669"/>
<feature type="active site" description="Proton donor/acceptor" evidence="7">
    <location>
        <position position="475"/>
    </location>
</feature>
<dbReference type="PANTHER" id="PTHR36699">
    <property type="entry name" value="LD-TRANSPEPTIDASE"/>
    <property type="match status" value="1"/>
</dbReference>
<evidence type="ECO:0000313" key="11">
    <source>
        <dbReference type="EMBL" id="ACB33936.1"/>
    </source>
</evidence>
<keyword evidence="6 7" id="KW-0961">Cell wall biogenesis/degradation</keyword>
<comment type="pathway">
    <text evidence="1 7">Cell wall biogenesis; peptidoglycan biosynthesis.</text>
</comment>
<dbReference type="GO" id="GO:0008360">
    <property type="term" value="P:regulation of cell shape"/>
    <property type="evidence" value="ECO:0007669"/>
    <property type="project" value="UniProtKB-UniRule"/>
</dbReference>
<feature type="region of interest" description="Disordered" evidence="8">
    <location>
        <begin position="168"/>
        <end position="226"/>
    </location>
</feature>
<dbReference type="Pfam" id="PF03734">
    <property type="entry name" value="YkuD"/>
    <property type="match status" value="1"/>
</dbReference>
<dbReference type="InterPro" id="IPR056203">
    <property type="entry name" value="Cds6_C"/>
</dbReference>
<accession>B1XY35</accession>
<dbReference type="CDD" id="cd16913">
    <property type="entry name" value="YkuD_like"/>
    <property type="match status" value="1"/>
</dbReference>
<keyword evidence="9" id="KW-1133">Transmembrane helix</keyword>
<dbReference type="InterPro" id="IPR032710">
    <property type="entry name" value="NTF2-like_dom_sf"/>
</dbReference>
<comment type="similarity">
    <text evidence="2">Belongs to the YkuD family.</text>
</comment>
<evidence type="ECO:0000256" key="1">
    <source>
        <dbReference type="ARBA" id="ARBA00004752"/>
    </source>
</evidence>
<evidence type="ECO:0000256" key="4">
    <source>
        <dbReference type="ARBA" id="ARBA00022960"/>
    </source>
</evidence>
<evidence type="ECO:0000256" key="7">
    <source>
        <dbReference type="PROSITE-ProRule" id="PRU01373"/>
    </source>
</evidence>
<feature type="transmembrane region" description="Helical" evidence="9">
    <location>
        <begin position="229"/>
        <end position="250"/>
    </location>
</feature>
<evidence type="ECO:0000256" key="6">
    <source>
        <dbReference type="ARBA" id="ARBA00023316"/>
    </source>
</evidence>
<keyword evidence="3" id="KW-0808">Transferase</keyword>
<dbReference type="Proteomes" id="UP000001693">
    <property type="component" value="Chromosome"/>
</dbReference>
<keyword evidence="9" id="KW-0472">Membrane</keyword>
<dbReference type="eggNOG" id="COG3034">
    <property type="taxonomic scope" value="Bacteria"/>
</dbReference>
<evidence type="ECO:0000259" key="10">
    <source>
        <dbReference type="PROSITE" id="PS52029"/>
    </source>
</evidence>
<reference evidence="11 12" key="1">
    <citation type="submission" date="2008-03" db="EMBL/GenBank/DDBJ databases">
        <title>Complete sequence of Leptothrix cholodnii SP-6.</title>
        <authorList>
            <consortium name="US DOE Joint Genome Institute"/>
            <person name="Copeland A."/>
            <person name="Lucas S."/>
            <person name="Lapidus A."/>
            <person name="Glavina del Rio T."/>
            <person name="Dalin E."/>
            <person name="Tice H."/>
            <person name="Bruce D."/>
            <person name="Goodwin L."/>
            <person name="Pitluck S."/>
            <person name="Chertkov O."/>
            <person name="Brettin T."/>
            <person name="Detter J.C."/>
            <person name="Han C."/>
            <person name="Kuske C.R."/>
            <person name="Schmutz J."/>
            <person name="Larimer F."/>
            <person name="Land M."/>
            <person name="Hauser L."/>
            <person name="Kyrpides N."/>
            <person name="Lykidis A."/>
            <person name="Emerson D."/>
            <person name="Richardson P."/>
        </authorList>
    </citation>
    <scope>NUCLEOTIDE SEQUENCE [LARGE SCALE GENOMIC DNA]</scope>
    <source>
        <strain evidence="12">ATCC 51168 / LMG 8142 / SP-6</strain>
    </source>
</reference>
<dbReference type="PANTHER" id="PTHR36699:SF1">
    <property type="entry name" value="L,D-TRANSPEPTIDASE YAFK-RELATED"/>
    <property type="match status" value="1"/>
</dbReference>
<keyword evidence="4 7" id="KW-0133">Cell shape</keyword>
<evidence type="ECO:0000256" key="5">
    <source>
        <dbReference type="ARBA" id="ARBA00022984"/>
    </source>
</evidence>
<keyword evidence="5 7" id="KW-0573">Peptidoglycan synthesis</keyword>
<gene>
    <name evidence="11" type="ordered locus">Lcho_1669</name>
</gene>
<evidence type="ECO:0000313" key="12">
    <source>
        <dbReference type="Proteomes" id="UP000001693"/>
    </source>
</evidence>
<dbReference type="Gene3D" id="1.25.40.10">
    <property type="entry name" value="Tetratricopeptide repeat domain"/>
    <property type="match status" value="1"/>
</dbReference>
<feature type="compositionally biased region" description="Polar residues" evidence="8">
    <location>
        <begin position="210"/>
        <end position="226"/>
    </location>
</feature>
<dbReference type="Gene3D" id="2.40.440.10">
    <property type="entry name" value="L,D-transpeptidase catalytic domain-like"/>
    <property type="match status" value="1"/>
</dbReference>
<organism evidence="11 12">
    <name type="scientific">Leptothrix cholodnii (strain ATCC 51168 / LMG 8142 / SP-6)</name>
    <name type="common">Leptothrix discophora (strain SP-6)</name>
    <dbReference type="NCBI Taxonomy" id="395495"/>
    <lineage>
        <taxon>Bacteria</taxon>
        <taxon>Pseudomonadati</taxon>
        <taxon>Pseudomonadota</taxon>
        <taxon>Betaproteobacteria</taxon>
        <taxon>Burkholderiales</taxon>
        <taxon>Sphaerotilaceae</taxon>
        <taxon>Leptothrix</taxon>
    </lineage>
</organism>
<dbReference type="AlphaFoldDB" id="B1XY35"/>
<dbReference type="GO" id="GO:0009252">
    <property type="term" value="P:peptidoglycan biosynthetic process"/>
    <property type="evidence" value="ECO:0007669"/>
    <property type="project" value="UniProtKB-UniPathway"/>
</dbReference>
<keyword evidence="9" id="KW-0812">Transmembrane</keyword>
<dbReference type="InterPro" id="IPR038063">
    <property type="entry name" value="Transpep_catalytic_dom"/>
</dbReference>
<feature type="active site" description="Nucleophile" evidence="7">
    <location>
        <position position="492"/>
    </location>
</feature>
<evidence type="ECO:0000256" key="2">
    <source>
        <dbReference type="ARBA" id="ARBA00005992"/>
    </source>
</evidence>
<dbReference type="InterPro" id="IPR005490">
    <property type="entry name" value="LD_TPept_cat_dom"/>
</dbReference>
<feature type="compositionally biased region" description="Low complexity" evidence="8">
    <location>
        <begin position="192"/>
        <end position="207"/>
    </location>
</feature>
<keyword evidence="12" id="KW-1185">Reference proteome</keyword>
<evidence type="ECO:0000256" key="3">
    <source>
        <dbReference type="ARBA" id="ARBA00022679"/>
    </source>
</evidence>
<dbReference type="SUPFAM" id="SSF54427">
    <property type="entry name" value="NTF2-like"/>
    <property type="match status" value="1"/>
</dbReference>
<dbReference type="Pfam" id="PF24125">
    <property type="entry name" value="Cds6_C"/>
    <property type="match status" value="1"/>
</dbReference>
<dbReference type="GO" id="GO:0016740">
    <property type="term" value="F:transferase activity"/>
    <property type="evidence" value="ECO:0007669"/>
    <property type="project" value="UniProtKB-KW"/>
</dbReference>
<feature type="domain" description="L,D-TPase catalytic" evidence="10">
    <location>
        <begin position="382"/>
        <end position="517"/>
    </location>
</feature>
<dbReference type="GO" id="GO:0071555">
    <property type="term" value="P:cell wall organization"/>
    <property type="evidence" value="ECO:0007669"/>
    <property type="project" value="UniProtKB-UniRule"/>
</dbReference>
<evidence type="ECO:0000256" key="9">
    <source>
        <dbReference type="SAM" id="Phobius"/>
    </source>
</evidence>
<evidence type="ECO:0000256" key="8">
    <source>
        <dbReference type="SAM" id="MobiDB-lite"/>
    </source>
</evidence>
<dbReference type="GO" id="GO:0004180">
    <property type="term" value="F:carboxypeptidase activity"/>
    <property type="evidence" value="ECO:0007669"/>
    <property type="project" value="UniProtKB-ARBA"/>
</dbReference>
<dbReference type="PROSITE" id="PS52029">
    <property type="entry name" value="LD_TPASE"/>
    <property type="match status" value="1"/>
</dbReference>
<proteinExistence type="inferred from homology"/>
<dbReference type="SUPFAM" id="SSF141523">
    <property type="entry name" value="L,D-transpeptidase catalytic domain-like"/>
    <property type="match status" value="1"/>
</dbReference>
<dbReference type="eggNOG" id="COG0457">
    <property type="taxonomic scope" value="Bacteria"/>
</dbReference>
<dbReference type="HOGENOM" id="CLU_426290_0_0_4"/>
<protein>
    <submittedName>
        <fullName evidence="11">ErfK/YbiS/YcfS/YnhG family protein</fullName>
    </submittedName>
</protein>
<dbReference type="UniPathway" id="UPA00219"/>
<dbReference type="InterPro" id="IPR011990">
    <property type="entry name" value="TPR-like_helical_dom_sf"/>
</dbReference>
<dbReference type="STRING" id="395495.Lcho_1669"/>
<dbReference type="SUPFAM" id="SSF48452">
    <property type="entry name" value="TPR-like"/>
    <property type="match status" value="1"/>
</dbReference>